<dbReference type="InterPro" id="IPR036735">
    <property type="entry name" value="NGN_dom_sf"/>
</dbReference>
<dbReference type="AlphaFoldDB" id="A0A8J7UTL3"/>
<comment type="similarity">
    <text evidence="4">Belongs to the archaeal Spt5 family.</text>
</comment>
<proteinExistence type="inferred from homology"/>
<dbReference type="Pfam" id="PF03439">
    <property type="entry name" value="Spt5-NGN"/>
    <property type="match status" value="1"/>
</dbReference>
<evidence type="ECO:0000256" key="5">
    <source>
        <dbReference type="NCBIfam" id="TIGR00405"/>
    </source>
</evidence>
<dbReference type="InterPro" id="IPR006645">
    <property type="entry name" value="NGN-like_dom"/>
</dbReference>
<dbReference type="SMART" id="SM00739">
    <property type="entry name" value="KOW"/>
    <property type="match status" value="1"/>
</dbReference>
<dbReference type="GO" id="GO:0006354">
    <property type="term" value="P:DNA-templated transcription elongation"/>
    <property type="evidence" value="ECO:0007669"/>
    <property type="project" value="InterPro"/>
</dbReference>
<dbReference type="OrthoDB" id="371863at2157"/>
<dbReference type="Gene3D" id="2.30.30.30">
    <property type="match status" value="1"/>
</dbReference>
<evidence type="ECO:0000313" key="9">
    <source>
        <dbReference type="Proteomes" id="UP000740329"/>
    </source>
</evidence>
<dbReference type="RefSeq" id="WP_209591326.1">
    <property type="nucleotide sequence ID" value="NZ_JAGGMU010000003.1"/>
</dbReference>
<dbReference type="InterPro" id="IPR005100">
    <property type="entry name" value="NGN-domain"/>
</dbReference>
<dbReference type="GO" id="GO:0003746">
    <property type="term" value="F:translation elongation factor activity"/>
    <property type="evidence" value="ECO:0007669"/>
    <property type="project" value="InterPro"/>
</dbReference>
<comment type="subunit">
    <text evidence="4">Heterodimer composed of Spt4 and Spt5. Interacts with RNA polymerase (RNAP).</text>
</comment>
<dbReference type="EMBL" id="JAGGMV010000003">
    <property type="protein sequence ID" value="MBP2201804.1"/>
    <property type="molecule type" value="Genomic_DNA"/>
</dbReference>
<evidence type="ECO:0000256" key="2">
    <source>
        <dbReference type="ARBA" id="ARBA00023015"/>
    </source>
</evidence>
<dbReference type="HAMAP" id="MF_00950">
    <property type="entry name" value="Spt5_arch"/>
    <property type="match status" value="1"/>
</dbReference>
<dbReference type="InterPro" id="IPR005824">
    <property type="entry name" value="KOW"/>
</dbReference>
<keyword evidence="2 4" id="KW-0805">Transcription regulation</keyword>
<protein>
    <recommendedName>
        <fullName evidence="4 5">Transcription elongation factor Spt5</fullName>
    </recommendedName>
</protein>
<organism evidence="8 9">
    <name type="scientific">Methanococcus voltae</name>
    <dbReference type="NCBI Taxonomy" id="2188"/>
    <lineage>
        <taxon>Archaea</taxon>
        <taxon>Methanobacteriati</taxon>
        <taxon>Methanobacteriota</taxon>
        <taxon>Methanomada group</taxon>
        <taxon>Methanococci</taxon>
        <taxon>Methanococcales</taxon>
        <taxon>Methanococcaceae</taxon>
        <taxon>Methanococcus</taxon>
    </lineage>
</organism>
<dbReference type="GO" id="GO:0006355">
    <property type="term" value="P:regulation of DNA-templated transcription"/>
    <property type="evidence" value="ECO:0007669"/>
    <property type="project" value="UniProtKB-UniRule"/>
</dbReference>
<comment type="function">
    <text evidence="4">Stimulates transcription elongation.</text>
</comment>
<dbReference type="InterPro" id="IPR011590">
    <property type="entry name" value="Spt5_arc"/>
</dbReference>
<dbReference type="NCBIfam" id="TIGR00405">
    <property type="entry name" value="KOW_elon_Spt5"/>
    <property type="match status" value="1"/>
</dbReference>
<evidence type="ECO:0000256" key="3">
    <source>
        <dbReference type="ARBA" id="ARBA00023163"/>
    </source>
</evidence>
<dbReference type="Proteomes" id="UP000740329">
    <property type="component" value="Unassembled WGS sequence"/>
</dbReference>
<dbReference type="Pfam" id="PF00467">
    <property type="entry name" value="KOW"/>
    <property type="match status" value="1"/>
</dbReference>
<reference evidence="8" key="1">
    <citation type="submission" date="2021-03" db="EMBL/GenBank/DDBJ databases">
        <title>Genomic Encyclopedia of Type Strains, Phase IV (KMG-V): Genome sequencing to study the core and pangenomes of soil and plant-associated prokaryotes.</title>
        <authorList>
            <person name="Whitman W."/>
        </authorList>
    </citation>
    <scope>NUCLEOTIDE SEQUENCE</scope>
    <source>
        <strain evidence="8">C4</strain>
    </source>
</reference>
<feature type="domain" description="NusG-like N-terminal" evidence="6">
    <location>
        <begin position="1"/>
        <end position="83"/>
    </location>
</feature>
<comment type="caution">
    <text evidence="8">The sequence shown here is derived from an EMBL/GenBank/DDBJ whole genome shotgun (WGS) entry which is preliminary data.</text>
</comment>
<dbReference type="InterPro" id="IPR008991">
    <property type="entry name" value="Translation_prot_SH3-like_sf"/>
</dbReference>
<evidence type="ECO:0000313" key="8">
    <source>
        <dbReference type="EMBL" id="MBP2201804.1"/>
    </source>
</evidence>
<evidence type="ECO:0000259" key="6">
    <source>
        <dbReference type="SMART" id="SM00738"/>
    </source>
</evidence>
<comment type="similarity">
    <text evidence="1">Belongs to the SPT5 family.</text>
</comment>
<dbReference type="SMART" id="SM00738">
    <property type="entry name" value="NGN"/>
    <property type="match status" value="1"/>
</dbReference>
<dbReference type="SUPFAM" id="SSF50104">
    <property type="entry name" value="Translation proteins SH3-like domain"/>
    <property type="match status" value="1"/>
</dbReference>
<sequence length="147" mass="16012">MIFAVRTTTGQEQNVAEALASRAEKENLEVFSILATEDLKGYILVEATNKGAIEELVRQNFKVKGIVPGESSVKELEHLLTPTKIIESIDKGDVVELVGGPFKGEKARVTRVDKNKEEITLELMEAAVAIPITVGIEQVKIIAKDAP</sequence>
<evidence type="ECO:0000259" key="7">
    <source>
        <dbReference type="SMART" id="SM00739"/>
    </source>
</evidence>
<gene>
    <name evidence="4" type="primary">spt5</name>
    <name evidence="8" type="ORF">J3E07_001229</name>
</gene>
<dbReference type="InterPro" id="IPR014722">
    <property type="entry name" value="Rib_uL2_dom2"/>
</dbReference>
<dbReference type="CDD" id="cd09887">
    <property type="entry name" value="NGN_Arch"/>
    <property type="match status" value="1"/>
</dbReference>
<keyword evidence="3 4" id="KW-0804">Transcription</keyword>
<evidence type="ECO:0000256" key="1">
    <source>
        <dbReference type="ARBA" id="ARBA00006956"/>
    </source>
</evidence>
<dbReference type="Gene3D" id="3.30.70.940">
    <property type="entry name" value="NusG, N-terminal domain"/>
    <property type="match status" value="1"/>
</dbReference>
<accession>A0A8J7UTL3</accession>
<feature type="domain" description="KOW" evidence="7">
    <location>
        <begin position="88"/>
        <end position="115"/>
    </location>
</feature>
<name>A0A8J7UTL3_METVO</name>
<evidence type="ECO:0000256" key="4">
    <source>
        <dbReference type="HAMAP-Rule" id="MF_00950"/>
    </source>
</evidence>